<accession>A0A643FG76</accession>
<dbReference type="CDD" id="cd06225">
    <property type="entry name" value="HAMP"/>
    <property type="match status" value="1"/>
</dbReference>
<dbReference type="SMART" id="SM00304">
    <property type="entry name" value="HAMP"/>
    <property type="match status" value="1"/>
</dbReference>
<name>A0A643FG76_IDEDE</name>
<sequence>MEECLVPSRFHSLRLRLVAACGALVLLSLLVLAAVNQWTARRAALQNLTGQTLSLGHAHAAAIAEWMAQHRAVVESIGPAARDADPVPRLQQADKAGGFDTTYFGYADKRIVFSKPQDLPAGYDPTARPWYTSAAAGQGVVITEPYVDASTKKLVITFAQALREGGAVSAVAAGDVYMDGVSRSVASIRPTPHSFGFIVAKDGKVMVHEDVSKVLQPAVQLSPALADAGASADTLTEARIGDRAVLLGRQPIEGTDWTLVIALDRDEALAGVNAMLWQSLLGSLLLAGLAVAVVGGLIAARLRRLTLLRDAMRDVASGEGDLTRRIPADGHDELADIAGSFNRFVDKLQHTLRDIRGASESVRVASQEIANGNHDLSSRTESMASSLQQTASSMEQMTAQVGYSADTATQANQLAVSAAEAAQRGGDVVSQVVDSMNEISGSSRRMAEIIGVIDGIAFQTNILALNAAVEAARAGEQGRGFAVVASEVRQLAQRSAAAAKEIKGLIDTSTAHVASGAERVGRTGEVMQEIVGSVRRVSDLIGEIASAATEQRDGIGQVNQAVSQLDQVTQQNAALVEQSAAAASSLKEQAHRLAEAVGTFRIGEGR</sequence>
<dbReference type="InterPro" id="IPR004089">
    <property type="entry name" value="MCPsignal_dom"/>
</dbReference>
<protein>
    <submittedName>
        <fullName evidence="11">HAMP domain-containing protein</fullName>
    </submittedName>
</protein>
<dbReference type="InterPro" id="IPR051310">
    <property type="entry name" value="MCP_chemotaxis"/>
</dbReference>
<dbReference type="Pfam" id="PF02743">
    <property type="entry name" value="dCache_1"/>
    <property type="match status" value="1"/>
</dbReference>
<evidence type="ECO:0000259" key="10">
    <source>
        <dbReference type="PROSITE" id="PS50885"/>
    </source>
</evidence>
<dbReference type="PROSITE" id="PS50111">
    <property type="entry name" value="CHEMOTAXIS_TRANSDUC_2"/>
    <property type="match status" value="1"/>
</dbReference>
<comment type="caution">
    <text evidence="11">The sequence shown here is derived from an EMBL/GenBank/DDBJ whole genome shotgun (WGS) entry which is preliminary data.</text>
</comment>
<evidence type="ECO:0000256" key="6">
    <source>
        <dbReference type="ARBA" id="ARBA00029447"/>
    </source>
</evidence>
<dbReference type="GO" id="GO:0004888">
    <property type="term" value="F:transmembrane signaling receptor activity"/>
    <property type="evidence" value="ECO:0007669"/>
    <property type="project" value="InterPro"/>
</dbReference>
<dbReference type="InterPro" id="IPR029151">
    <property type="entry name" value="Sensor-like_sf"/>
</dbReference>
<gene>
    <name evidence="11" type="ORF">F7Q92_09170</name>
</gene>
<evidence type="ECO:0000256" key="1">
    <source>
        <dbReference type="ARBA" id="ARBA00004651"/>
    </source>
</evidence>
<dbReference type="InterPro" id="IPR033479">
    <property type="entry name" value="dCache_1"/>
</dbReference>
<dbReference type="Gene3D" id="1.10.287.950">
    <property type="entry name" value="Methyl-accepting chemotaxis protein"/>
    <property type="match status" value="1"/>
</dbReference>
<evidence type="ECO:0000313" key="12">
    <source>
        <dbReference type="Proteomes" id="UP000430120"/>
    </source>
</evidence>
<dbReference type="CDD" id="cd12912">
    <property type="entry name" value="PDC2_MCP_like"/>
    <property type="match status" value="1"/>
</dbReference>
<feature type="domain" description="Methyl-accepting transducer" evidence="9">
    <location>
        <begin position="358"/>
        <end position="587"/>
    </location>
</feature>
<dbReference type="FunFam" id="1.10.287.950:FF:000001">
    <property type="entry name" value="Methyl-accepting chemotaxis sensory transducer"/>
    <property type="match status" value="1"/>
</dbReference>
<dbReference type="Proteomes" id="UP000430120">
    <property type="component" value="Unassembled WGS sequence"/>
</dbReference>
<dbReference type="CDD" id="cd12913">
    <property type="entry name" value="PDC1_MCP_like"/>
    <property type="match status" value="1"/>
</dbReference>
<dbReference type="PRINTS" id="PR00260">
    <property type="entry name" value="CHEMTRNSDUCR"/>
</dbReference>
<evidence type="ECO:0000256" key="3">
    <source>
        <dbReference type="ARBA" id="ARBA00022692"/>
    </source>
</evidence>
<dbReference type="OrthoDB" id="2489132at2"/>
<dbReference type="Gene3D" id="3.30.450.20">
    <property type="entry name" value="PAS domain"/>
    <property type="match status" value="2"/>
</dbReference>
<dbReference type="InterPro" id="IPR004090">
    <property type="entry name" value="Chemotax_Me-accpt_rcpt"/>
</dbReference>
<dbReference type="EMBL" id="VZPB01000017">
    <property type="protein sequence ID" value="KAB0583176.1"/>
    <property type="molecule type" value="Genomic_DNA"/>
</dbReference>
<evidence type="ECO:0000256" key="7">
    <source>
        <dbReference type="PROSITE-ProRule" id="PRU00284"/>
    </source>
</evidence>
<evidence type="ECO:0000256" key="4">
    <source>
        <dbReference type="ARBA" id="ARBA00022989"/>
    </source>
</evidence>
<feature type="domain" description="HAMP" evidence="10">
    <location>
        <begin position="299"/>
        <end position="353"/>
    </location>
</feature>
<comment type="similarity">
    <text evidence="6">Belongs to the methyl-accepting chemotaxis (MCP) protein family.</text>
</comment>
<dbReference type="AlphaFoldDB" id="A0A643FG76"/>
<dbReference type="PROSITE" id="PS50885">
    <property type="entry name" value="HAMP"/>
    <property type="match status" value="1"/>
</dbReference>
<comment type="subcellular location">
    <subcellularLocation>
        <location evidence="1">Cell membrane</location>
        <topology evidence="1">Multi-pass membrane protein</topology>
    </subcellularLocation>
</comment>
<keyword evidence="7" id="KW-0807">Transducer</keyword>
<evidence type="ECO:0000259" key="9">
    <source>
        <dbReference type="PROSITE" id="PS50111"/>
    </source>
</evidence>
<evidence type="ECO:0000256" key="5">
    <source>
        <dbReference type="ARBA" id="ARBA00023136"/>
    </source>
</evidence>
<keyword evidence="12" id="KW-1185">Reference proteome</keyword>
<dbReference type="GO" id="GO:0007165">
    <property type="term" value="P:signal transduction"/>
    <property type="evidence" value="ECO:0007669"/>
    <property type="project" value="UniProtKB-KW"/>
</dbReference>
<evidence type="ECO:0000313" key="11">
    <source>
        <dbReference type="EMBL" id="KAB0583176.1"/>
    </source>
</evidence>
<dbReference type="PANTHER" id="PTHR43531:SF16">
    <property type="entry name" value="METHYL-ACCEPTING CHEMOTAXIS PROTEIN II"/>
    <property type="match status" value="1"/>
</dbReference>
<keyword evidence="4 8" id="KW-1133">Transmembrane helix</keyword>
<evidence type="ECO:0000256" key="8">
    <source>
        <dbReference type="SAM" id="Phobius"/>
    </source>
</evidence>
<dbReference type="InterPro" id="IPR003660">
    <property type="entry name" value="HAMP_dom"/>
</dbReference>
<dbReference type="SUPFAM" id="SSF58104">
    <property type="entry name" value="Methyl-accepting chemotaxis protein (MCP) signaling domain"/>
    <property type="match status" value="1"/>
</dbReference>
<dbReference type="SUPFAM" id="SSF103190">
    <property type="entry name" value="Sensory domain-like"/>
    <property type="match status" value="1"/>
</dbReference>
<dbReference type="GO" id="GO:0006935">
    <property type="term" value="P:chemotaxis"/>
    <property type="evidence" value="ECO:0007669"/>
    <property type="project" value="InterPro"/>
</dbReference>
<reference evidence="11 12" key="1">
    <citation type="submission" date="2019-09" db="EMBL/GenBank/DDBJ databases">
        <title>Draft genome sequences of 48 bacterial type strains from the CCUG.</title>
        <authorList>
            <person name="Tunovic T."/>
            <person name="Pineiro-Iglesias B."/>
            <person name="Unosson C."/>
            <person name="Inganas E."/>
            <person name="Ohlen M."/>
            <person name="Cardew S."/>
            <person name="Jensie-Markopoulos S."/>
            <person name="Salva-Serra F."/>
            <person name="Jaen-Luchoro D."/>
            <person name="Karlsson R."/>
            <person name="Svensson-Stadler L."/>
            <person name="Chun J."/>
            <person name="Moore E."/>
        </authorList>
    </citation>
    <scope>NUCLEOTIDE SEQUENCE [LARGE SCALE GENOMIC DNA]</scope>
    <source>
        <strain evidence="11 12">CCUG 30977</strain>
    </source>
</reference>
<dbReference type="Pfam" id="PF00672">
    <property type="entry name" value="HAMP"/>
    <property type="match status" value="1"/>
</dbReference>
<dbReference type="PANTHER" id="PTHR43531">
    <property type="entry name" value="PROTEIN ICFG"/>
    <property type="match status" value="1"/>
</dbReference>
<keyword evidence="5 8" id="KW-0472">Membrane</keyword>
<dbReference type="Pfam" id="PF00015">
    <property type="entry name" value="MCPsignal"/>
    <property type="match status" value="1"/>
</dbReference>
<organism evidence="11 12">
    <name type="scientific">Ideonella dechloratans</name>
    <dbReference type="NCBI Taxonomy" id="36863"/>
    <lineage>
        <taxon>Bacteria</taxon>
        <taxon>Pseudomonadati</taxon>
        <taxon>Pseudomonadota</taxon>
        <taxon>Betaproteobacteria</taxon>
        <taxon>Burkholderiales</taxon>
        <taxon>Sphaerotilaceae</taxon>
        <taxon>Ideonella</taxon>
    </lineage>
</organism>
<keyword evidence="3 8" id="KW-0812">Transmembrane</keyword>
<dbReference type="GO" id="GO:0005886">
    <property type="term" value="C:plasma membrane"/>
    <property type="evidence" value="ECO:0007669"/>
    <property type="project" value="UniProtKB-SubCell"/>
</dbReference>
<keyword evidence="2" id="KW-1003">Cell membrane</keyword>
<feature type="transmembrane region" description="Helical" evidence="8">
    <location>
        <begin position="275"/>
        <end position="300"/>
    </location>
</feature>
<evidence type="ECO:0000256" key="2">
    <source>
        <dbReference type="ARBA" id="ARBA00022475"/>
    </source>
</evidence>
<proteinExistence type="inferred from homology"/>
<dbReference type="SMART" id="SM00283">
    <property type="entry name" value="MA"/>
    <property type="match status" value="1"/>
</dbReference>
<dbReference type="CDD" id="cd11386">
    <property type="entry name" value="MCP_signal"/>
    <property type="match status" value="1"/>
</dbReference>